<gene>
    <name evidence="1" type="ORF">A2840_02640</name>
</gene>
<sequence length="195" mass="22879">MGQFFCLLLHLLPPFLKNYVSTRSNKRLWSFWPLQFNRQVERGINNMSHEFNRRIRIAVVCVLTQLPDRTKDREAVIDQALADFADCPCRDQAEQVIRWLVSVIPVCYGSQRSSVYWATVKKFLTDEEAIALYLQRFPDALTASQRAGIIRHLVNQRRFDPRLVAELVAERNFVSRNGKQEKASPKSLPPYRWLW</sequence>
<organism evidence="1 2">
    <name type="scientific">Candidatus Buchananbacteria bacterium RIFCSPHIGHO2_01_FULL_47_11b</name>
    <dbReference type="NCBI Taxonomy" id="1797537"/>
    <lineage>
        <taxon>Bacteria</taxon>
        <taxon>Candidatus Buchananiibacteriota</taxon>
    </lineage>
</organism>
<reference evidence="1 2" key="1">
    <citation type="journal article" date="2016" name="Nat. Commun.">
        <title>Thousands of microbial genomes shed light on interconnected biogeochemical processes in an aquifer system.</title>
        <authorList>
            <person name="Anantharaman K."/>
            <person name="Brown C.T."/>
            <person name="Hug L.A."/>
            <person name="Sharon I."/>
            <person name="Castelle C.J."/>
            <person name="Probst A.J."/>
            <person name="Thomas B.C."/>
            <person name="Singh A."/>
            <person name="Wilkins M.J."/>
            <person name="Karaoz U."/>
            <person name="Brodie E.L."/>
            <person name="Williams K.H."/>
            <person name="Hubbard S.S."/>
            <person name="Banfield J.F."/>
        </authorList>
    </citation>
    <scope>NUCLEOTIDE SEQUENCE [LARGE SCALE GENOMIC DNA]</scope>
</reference>
<protein>
    <submittedName>
        <fullName evidence="1">Uncharacterized protein</fullName>
    </submittedName>
</protein>
<dbReference type="Proteomes" id="UP000178385">
    <property type="component" value="Unassembled WGS sequence"/>
</dbReference>
<dbReference type="EMBL" id="MHIG01000016">
    <property type="protein sequence ID" value="OGY47072.1"/>
    <property type="molecule type" value="Genomic_DNA"/>
</dbReference>
<accession>A0A1G1Y450</accession>
<comment type="caution">
    <text evidence="1">The sequence shown here is derived from an EMBL/GenBank/DDBJ whole genome shotgun (WGS) entry which is preliminary data.</text>
</comment>
<name>A0A1G1Y450_9BACT</name>
<evidence type="ECO:0000313" key="1">
    <source>
        <dbReference type="EMBL" id="OGY47072.1"/>
    </source>
</evidence>
<evidence type="ECO:0000313" key="2">
    <source>
        <dbReference type="Proteomes" id="UP000178385"/>
    </source>
</evidence>
<proteinExistence type="predicted"/>
<dbReference type="AlphaFoldDB" id="A0A1G1Y450"/>